<sequence length="106" mass="11751">MTVKSKRGRRRYIAFVTSPGMTKQKMVENIPGGKTFNIIQCAEGMAIVRCSPTNIEQCEKAVRSCDPTAYAVRTSGTLRTLRDGYSVLKRNAPPKPPRKGVPPARR</sequence>
<feature type="region of interest" description="Disordered" evidence="1">
    <location>
        <begin position="82"/>
        <end position="106"/>
    </location>
</feature>
<dbReference type="Proteomes" id="UP000273278">
    <property type="component" value="Chromosome"/>
</dbReference>
<name>A0A3G3IFA6_9ARCH</name>
<dbReference type="OMA" id="RYCAFRT"/>
<proteinExistence type="predicted"/>
<evidence type="ECO:0000313" key="2">
    <source>
        <dbReference type="EMBL" id="AYQ54490.1"/>
    </source>
</evidence>
<gene>
    <name evidence="2" type="ORF">BKD89_01485</name>
</gene>
<dbReference type="RefSeq" id="WP_015504202.1">
    <property type="nucleotide sequence ID" value="NZ_CAYARL010000008.1"/>
</dbReference>
<organism evidence="2 3">
    <name type="scientific">Methanomethylophilus alvi</name>
    <dbReference type="NCBI Taxonomy" id="1291540"/>
    <lineage>
        <taxon>Archaea</taxon>
        <taxon>Methanobacteriati</taxon>
        <taxon>Thermoplasmatota</taxon>
        <taxon>Thermoplasmata</taxon>
        <taxon>Methanomassiliicoccales</taxon>
        <taxon>Methanomethylophilaceae</taxon>
        <taxon>Methanomethylophilus</taxon>
    </lineage>
</organism>
<dbReference type="GeneID" id="41321099"/>
<evidence type="ECO:0000256" key="1">
    <source>
        <dbReference type="SAM" id="MobiDB-lite"/>
    </source>
</evidence>
<accession>A0A3G3IFA6</accession>
<reference evidence="2 3" key="1">
    <citation type="submission" date="2016-10" db="EMBL/GenBank/DDBJ databases">
        <title>Complete genome of the TMA-utilizing, human hosted archaeon Methanomethylophilus alvus Gen. nov, sp. nov., strain Mx-05, derived from a pure culture.</title>
        <authorList>
            <person name="Brugere J.-F."/>
            <person name="Ben Hania W."/>
            <person name="Chaudhary P.P."/>
            <person name="Gaci N."/>
            <person name="Borrel G."/>
            <person name="Cao Van Tuat L."/>
            <person name="Fardeau M.-L."/>
            <person name="Harris H.M.B."/>
            <person name="O'Toole P.W."/>
            <person name="Ollivier B."/>
        </authorList>
    </citation>
    <scope>NUCLEOTIDE SEQUENCE [LARGE SCALE GENOMIC DNA]</scope>
    <source>
        <strain evidence="2 3">Mx-05</strain>
    </source>
</reference>
<dbReference type="EMBL" id="CP017686">
    <property type="protein sequence ID" value="AYQ54490.1"/>
    <property type="molecule type" value="Genomic_DNA"/>
</dbReference>
<evidence type="ECO:0000313" key="3">
    <source>
        <dbReference type="Proteomes" id="UP000273278"/>
    </source>
</evidence>
<protein>
    <submittedName>
        <fullName evidence="2">Uncharacterized protein</fullName>
    </submittedName>
</protein>
<dbReference type="AlphaFoldDB" id="A0A3G3IFA6"/>